<evidence type="ECO:0008006" key="3">
    <source>
        <dbReference type="Google" id="ProtNLM"/>
    </source>
</evidence>
<proteinExistence type="predicted"/>
<name>A0A0K2QQU0_9CAUD</name>
<accession>A0A0K2QQU0</accession>
<evidence type="ECO:0000313" key="2">
    <source>
        <dbReference type="Proteomes" id="UP000202583"/>
    </source>
</evidence>
<sequence>MTGSFDQEVGIRYSAIQSKLKDKDLWFTDDAFTFYIGETEEQKYVTVPDGFFTDGATVPRMLWWLFPPWGVYGQAAVLHDYLCQNLRLTKNGDNPDLKLTQTEVDKIFELAMKVLGTPWIKRKIMYWAVHIYHSL</sequence>
<dbReference type="Proteomes" id="UP000202583">
    <property type="component" value="Segment"/>
</dbReference>
<reference evidence="1 2" key="1">
    <citation type="submission" date="2015-07" db="EMBL/GenBank/DDBJ databases">
        <title>Two Asian jumbo phage RSL2 and RSF1 infecting the phytopathogen Ralstonia solanacearum share common features related to the phi-KZ-like phages.</title>
        <authorList>
            <person name="Kawasaki T."/>
            <person name="Fujie M."/>
            <person name="Chatchawankanphanich O."/>
            <person name="Ogata H."/>
            <person name="Yamada T."/>
        </authorList>
    </citation>
    <scope>NUCLEOTIDE SEQUENCE [LARGE SCALE GENOMIC DNA]</scope>
    <source>
        <strain evidence="1 2">RSF1</strain>
    </source>
</reference>
<dbReference type="OrthoDB" id="26269at10239"/>
<protein>
    <recommendedName>
        <fullName evidence="3">DUF1353 domain-containing protein</fullName>
    </recommendedName>
</protein>
<evidence type="ECO:0000313" key="1">
    <source>
        <dbReference type="EMBL" id="BAS04959.2"/>
    </source>
</evidence>
<dbReference type="EMBL" id="AP014927">
    <property type="protein sequence ID" value="BAS04959.2"/>
    <property type="molecule type" value="Genomic_DNA"/>
</dbReference>
<dbReference type="InterPro" id="IPR010767">
    <property type="entry name" value="Phage_CGC-2007_Cje0229"/>
</dbReference>
<organism evidence="1 2">
    <name type="scientific">Ralstonia phage RSF1</name>
    <dbReference type="NCBI Taxonomy" id="1689679"/>
    <lineage>
        <taxon>Viruses</taxon>
        <taxon>Duplodnaviria</taxon>
        <taxon>Heunggongvirae</taxon>
        <taxon>Uroviricota</taxon>
        <taxon>Caudoviricetes</taxon>
        <taxon>Chimalliviridae</taxon>
        <taxon>Chiangmaivirus</taxon>
        <taxon>Chiangmaivirus RSF1</taxon>
    </lineage>
</organism>
<dbReference type="GeneID" id="26634628"/>
<dbReference type="KEGG" id="vg:26634628"/>
<dbReference type="RefSeq" id="YP_009207971.2">
    <property type="nucleotide sequence ID" value="NC_028899.1"/>
</dbReference>
<keyword evidence="2" id="KW-1185">Reference proteome</keyword>
<dbReference type="Pfam" id="PF07087">
    <property type="entry name" value="DUF1353"/>
    <property type="match status" value="1"/>
</dbReference>